<evidence type="ECO:0000313" key="15">
    <source>
        <dbReference type="Proteomes" id="UP000199315"/>
    </source>
</evidence>
<dbReference type="GO" id="GO:0042910">
    <property type="term" value="F:xenobiotic transmembrane transporter activity"/>
    <property type="evidence" value="ECO:0007669"/>
    <property type="project" value="InterPro"/>
</dbReference>
<keyword evidence="9 13" id="KW-1133">Transmembrane helix</keyword>
<evidence type="ECO:0000256" key="13">
    <source>
        <dbReference type="SAM" id="Phobius"/>
    </source>
</evidence>
<evidence type="ECO:0000256" key="5">
    <source>
        <dbReference type="ARBA" id="ARBA00022448"/>
    </source>
</evidence>
<feature type="transmembrane region" description="Helical" evidence="13">
    <location>
        <begin position="187"/>
        <end position="206"/>
    </location>
</feature>
<feature type="transmembrane region" description="Helical" evidence="13">
    <location>
        <begin position="346"/>
        <end position="368"/>
    </location>
</feature>
<dbReference type="GO" id="GO:0005886">
    <property type="term" value="C:plasma membrane"/>
    <property type="evidence" value="ECO:0007669"/>
    <property type="project" value="UniProtKB-SubCell"/>
</dbReference>
<feature type="transmembrane region" description="Helical" evidence="13">
    <location>
        <begin position="275"/>
        <end position="293"/>
    </location>
</feature>
<protein>
    <recommendedName>
        <fullName evidence="4">Probable multidrug resistance protein NorM</fullName>
    </recommendedName>
    <alternativeName>
        <fullName evidence="12">Multidrug-efflux transporter</fullName>
    </alternativeName>
</protein>
<reference evidence="14 15" key="1">
    <citation type="submission" date="2016-09" db="EMBL/GenBank/DDBJ databases">
        <authorList>
            <person name="Capua I."/>
            <person name="De Benedictis P."/>
            <person name="Joannis T."/>
            <person name="Lombin L.H."/>
            <person name="Cattoli G."/>
        </authorList>
    </citation>
    <scope>NUCLEOTIDE SEQUENCE [LARGE SCALE GENOMIC DNA]</scope>
    <source>
        <strain evidence="14 15">GluBS11</strain>
    </source>
</reference>
<dbReference type="NCBIfam" id="TIGR00797">
    <property type="entry name" value="matE"/>
    <property type="match status" value="1"/>
</dbReference>
<dbReference type="AlphaFoldDB" id="A0A1D3TQA6"/>
<evidence type="ECO:0000313" key="14">
    <source>
        <dbReference type="EMBL" id="SCP95664.1"/>
    </source>
</evidence>
<dbReference type="InterPro" id="IPR048279">
    <property type="entry name" value="MdtK-like"/>
</dbReference>
<keyword evidence="15" id="KW-1185">Reference proteome</keyword>
<evidence type="ECO:0000256" key="8">
    <source>
        <dbReference type="ARBA" id="ARBA00022692"/>
    </source>
</evidence>
<evidence type="ECO:0000256" key="10">
    <source>
        <dbReference type="ARBA" id="ARBA00023065"/>
    </source>
</evidence>
<dbReference type="GO" id="GO:0006811">
    <property type="term" value="P:monoatomic ion transport"/>
    <property type="evidence" value="ECO:0007669"/>
    <property type="project" value="UniProtKB-KW"/>
</dbReference>
<feature type="transmembrane region" description="Helical" evidence="13">
    <location>
        <begin position="48"/>
        <end position="67"/>
    </location>
</feature>
<feature type="transmembrane region" description="Helical" evidence="13">
    <location>
        <begin position="314"/>
        <end position="334"/>
    </location>
</feature>
<name>A0A1D3TQA6_9FIRM</name>
<accession>A0A1D3TQA6</accession>
<evidence type="ECO:0000256" key="9">
    <source>
        <dbReference type="ARBA" id="ARBA00022989"/>
    </source>
</evidence>
<dbReference type="Proteomes" id="UP000199315">
    <property type="component" value="Unassembled WGS sequence"/>
</dbReference>
<dbReference type="STRING" id="1619234.SAMN05421730_1002101"/>
<keyword evidence="10" id="KW-0406">Ion transport</keyword>
<gene>
    <name evidence="14" type="ORF">SAMN05421730_1002101</name>
</gene>
<keyword evidence="8 13" id="KW-0812">Transmembrane</keyword>
<keyword evidence="11 13" id="KW-0472">Membrane</keyword>
<evidence type="ECO:0000256" key="12">
    <source>
        <dbReference type="ARBA" id="ARBA00031636"/>
    </source>
</evidence>
<evidence type="ECO:0000256" key="2">
    <source>
        <dbReference type="ARBA" id="ARBA00004651"/>
    </source>
</evidence>
<evidence type="ECO:0000256" key="7">
    <source>
        <dbReference type="ARBA" id="ARBA00022475"/>
    </source>
</evidence>
<evidence type="ECO:0000256" key="3">
    <source>
        <dbReference type="ARBA" id="ARBA00010199"/>
    </source>
</evidence>
<dbReference type="InterPro" id="IPR050222">
    <property type="entry name" value="MATE_MdtK"/>
</dbReference>
<feature type="transmembrane region" description="Helical" evidence="13">
    <location>
        <begin position="129"/>
        <end position="149"/>
    </location>
</feature>
<organism evidence="14 15">
    <name type="scientific">Anaerobium acetethylicum</name>
    <dbReference type="NCBI Taxonomy" id="1619234"/>
    <lineage>
        <taxon>Bacteria</taxon>
        <taxon>Bacillati</taxon>
        <taxon>Bacillota</taxon>
        <taxon>Clostridia</taxon>
        <taxon>Lachnospirales</taxon>
        <taxon>Lachnospiraceae</taxon>
        <taxon>Anaerobium</taxon>
    </lineage>
</organism>
<evidence type="ECO:0000256" key="1">
    <source>
        <dbReference type="ARBA" id="ARBA00003408"/>
    </source>
</evidence>
<dbReference type="InterPro" id="IPR002528">
    <property type="entry name" value="MATE_fam"/>
</dbReference>
<feature type="transmembrane region" description="Helical" evidence="13">
    <location>
        <begin position="87"/>
        <end position="109"/>
    </location>
</feature>
<sequence length="440" mass="47549">MFTKKDLSKLIIPLVIEQFLAVFVGMMGVVMVASAGEAAVSGVSLADTINILIITIFSALATGGAVISAQYIGRGDKKNACISANQLLLSGLIISTAITALCVAGHSWILSTLFGNIDAEVMSGAKTYFLITAFSFPFLSMYNSCAALFRSMGNSKVSMKASLCMNAINIIGNSILIYGFHMGTAGVAIPALVSRIAAAVIMLVMIRNPKLAIHIGKEFGWRPDYLMIKRILSIGIPNGLENGMFQIGKILVLRIISLFGTTAITANAVSNTIASFAVLPGSAIGLALITIVGQCAGAKEFEQAKRYTLQMMKITYTAMAVVNIAIIFSCPWLVRLFNLSDATAAVTIKILVYHSICAILIWPLSFTLPNALRAASDVKFTMIISIVSMWTWRIAFCYVLGKVFGLGVFGAWVAMTIDWAFRALCFIYRFFSGKWQRIRL</sequence>
<dbReference type="OrthoDB" id="62420at2"/>
<keyword evidence="6" id="KW-0050">Antiport</keyword>
<evidence type="ECO:0000256" key="6">
    <source>
        <dbReference type="ARBA" id="ARBA00022449"/>
    </source>
</evidence>
<keyword evidence="5" id="KW-0813">Transport</keyword>
<feature type="transmembrane region" description="Helical" evidence="13">
    <location>
        <begin position="12"/>
        <end position="36"/>
    </location>
</feature>
<keyword evidence="7" id="KW-1003">Cell membrane</keyword>
<dbReference type="RefSeq" id="WP_091230196.1">
    <property type="nucleotide sequence ID" value="NZ_FMKA01000002.1"/>
</dbReference>
<dbReference type="PANTHER" id="PTHR43298">
    <property type="entry name" value="MULTIDRUG RESISTANCE PROTEIN NORM-RELATED"/>
    <property type="match status" value="1"/>
</dbReference>
<comment type="subcellular location">
    <subcellularLocation>
        <location evidence="2">Cell membrane</location>
        <topology evidence="2">Multi-pass membrane protein</topology>
    </subcellularLocation>
</comment>
<dbReference type="EMBL" id="FMKA01000002">
    <property type="protein sequence ID" value="SCP95664.1"/>
    <property type="molecule type" value="Genomic_DNA"/>
</dbReference>
<evidence type="ECO:0000256" key="11">
    <source>
        <dbReference type="ARBA" id="ARBA00023136"/>
    </source>
</evidence>
<dbReference type="Pfam" id="PF01554">
    <property type="entry name" value="MatE"/>
    <property type="match status" value="2"/>
</dbReference>
<comment type="similarity">
    <text evidence="3">Belongs to the multi antimicrobial extrusion (MATE) (TC 2.A.66.1) family.</text>
</comment>
<dbReference type="GO" id="GO:0015297">
    <property type="term" value="F:antiporter activity"/>
    <property type="evidence" value="ECO:0007669"/>
    <property type="project" value="UniProtKB-KW"/>
</dbReference>
<dbReference type="PIRSF" id="PIRSF006603">
    <property type="entry name" value="DinF"/>
    <property type="match status" value="1"/>
</dbReference>
<feature type="transmembrane region" description="Helical" evidence="13">
    <location>
        <begin position="251"/>
        <end position="269"/>
    </location>
</feature>
<comment type="function">
    <text evidence="1">Multidrug efflux pump.</text>
</comment>
<proteinExistence type="inferred from homology"/>
<dbReference type="PANTHER" id="PTHR43298:SF2">
    <property type="entry name" value="FMN_FAD EXPORTER YEEO-RELATED"/>
    <property type="match status" value="1"/>
</dbReference>
<feature type="transmembrane region" description="Helical" evidence="13">
    <location>
        <begin position="161"/>
        <end position="181"/>
    </location>
</feature>
<evidence type="ECO:0000256" key="4">
    <source>
        <dbReference type="ARBA" id="ARBA00020268"/>
    </source>
</evidence>
<dbReference type="CDD" id="cd13137">
    <property type="entry name" value="MATE_NorM_like"/>
    <property type="match status" value="1"/>
</dbReference>